<dbReference type="Pfam" id="PF06528">
    <property type="entry name" value="Phage_P2_GpE"/>
    <property type="match status" value="1"/>
</dbReference>
<sequence>MFRYNDFCLVQMIPMETLNNAIADVVWWFGFSAEEINNWTLKELDDWLAQANRQVKAGYIRA</sequence>
<dbReference type="Proteomes" id="UP000254186">
    <property type="component" value="Unassembled WGS sequence"/>
</dbReference>
<organism evidence="1 2">
    <name type="scientific">Haemophilus parainfluenzae</name>
    <dbReference type="NCBI Taxonomy" id="729"/>
    <lineage>
        <taxon>Bacteria</taxon>
        <taxon>Pseudomonadati</taxon>
        <taxon>Pseudomonadota</taxon>
        <taxon>Gammaproteobacteria</taxon>
        <taxon>Pasteurellales</taxon>
        <taxon>Pasteurellaceae</taxon>
        <taxon>Haemophilus</taxon>
    </lineage>
</organism>
<accession>A0A377JIQ7</accession>
<evidence type="ECO:0000313" key="2">
    <source>
        <dbReference type="Proteomes" id="UP000254186"/>
    </source>
</evidence>
<name>A0A377JIQ7_HAEPA</name>
<evidence type="ECO:0000313" key="1">
    <source>
        <dbReference type="EMBL" id="STP05664.1"/>
    </source>
</evidence>
<protein>
    <submittedName>
        <fullName evidence="1">Phage P2 GpE</fullName>
    </submittedName>
</protein>
<dbReference type="InterPro" id="IPR009493">
    <property type="entry name" value="P2_GpE"/>
</dbReference>
<reference evidence="1 2" key="1">
    <citation type="submission" date="2018-06" db="EMBL/GenBank/DDBJ databases">
        <authorList>
            <consortium name="Pathogen Informatics"/>
            <person name="Doyle S."/>
        </authorList>
    </citation>
    <scope>NUCLEOTIDE SEQUENCE [LARGE SCALE GENOMIC DNA]</scope>
    <source>
        <strain evidence="1 2">NCTC10672</strain>
    </source>
</reference>
<gene>
    <name evidence="1" type="ORF">NCTC10672_01631</name>
</gene>
<dbReference type="EMBL" id="UGHY01000002">
    <property type="protein sequence ID" value="STP05664.1"/>
    <property type="molecule type" value="Genomic_DNA"/>
</dbReference>
<dbReference type="AlphaFoldDB" id="A0A377JIQ7"/>
<proteinExistence type="predicted"/>